<dbReference type="Proteomes" id="UP000179807">
    <property type="component" value="Unassembled WGS sequence"/>
</dbReference>
<keyword evidence="5" id="KW-0539">Nucleus</keyword>
<comment type="caution">
    <text evidence="7">The sequence shown here is derived from an EMBL/GenBank/DDBJ whole genome shotgun (WGS) entry which is preliminary data.</text>
</comment>
<keyword evidence="3" id="KW-0677">Repeat</keyword>
<dbReference type="SMART" id="SM00386">
    <property type="entry name" value="HAT"/>
    <property type="match status" value="7"/>
</dbReference>
<dbReference type="Gene3D" id="1.25.40.10">
    <property type="entry name" value="Tetratricopeptide repeat domain"/>
    <property type="match status" value="2"/>
</dbReference>
<organism evidence="7 8">
    <name type="scientific">Tritrichomonas foetus</name>
    <dbReference type="NCBI Taxonomy" id="1144522"/>
    <lineage>
        <taxon>Eukaryota</taxon>
        <taxon>Metamonada</taxon>
        <taxon>Parabasalia</taxon>
        <taxon>Tritrichomonadida</taxon>
        <taxon>Tritrichomonadidae</taxon>
        <taxon>Tritrichomonas</taxon>
    </lineage>
</organism>
<protein>
    <recommendedName>
        <fullName evidence="9">Suppressor of forked domain-containing protein</fullName>
    </recommendedName>
</protein>
<dbReference type="OrthoDB" id="10265668at2759"/>
<dbReference type="PANTHER" id="PTHR17204">
    <property type="entry name" value="PRE-MRNA PROCESSING PROTEIN PRP39-RELATED"/>
    <property type="match status" value="1"/>
</dbReference>
<evidence type="ECO:0008006" key="9">
    <source>
        <dbReference type="Google" id="ProtNLM"/>
    </source>
</evidence>
<dbReference type="InterPro" id="IPR003107">
    <property type="entry name" value="HAT"/>
</dbReference>
<dbReference type="InterPro" id="IPR011990">
    <property type="entry name" value="TPR-like_helical_dom_sf"/>
</dbReference>
<dbReference type="GO" id="GO:0030627">
    <property type="term" value="F:pre-mRNA 5'-splice site binding"/>
    <property type="evidence" value="ECO:0007669"/>
    <property type="project" value="TreeGrafter"/>
</dbReference>
<keyword evidence="2" id="KW-0507">mRNA processing</keyword>
<proteinExistence type="inferred from homology"/>
<evidence type="ECO:0000313" key="7">
    <source>
        <dbReference type="EMBL" id="OHT10992.1"/>
    </source>
</evidence>
<dbReference type="GO" id="GO:0000395">
    <property type="term" value="P:mRNA 5'-splice site recognition"/>
    <property type="evidence" value="ECO:0007669"/>
    <property type="project" value="TreeGrafter"/>
</dbReference>
<dbReference type="VEuPathDB" id="TrichDB:TRFO_19475"/>
<evidence type="ECO:0000256" key="3">
    <source>
        <dbReference type="ARBA" id="ARBA00022737"/>
    </source>
</evidence>
<dbReference type="PANTHER" id="PTHR17204:SF5">
    <property type="entry name" value="PRE-MRNA-PROCESSING FACTOR 39"/>
    <property type="match status" value="1"/>
</dbReference>
<name>A0A1J4KJ79_9EUKA</name>
<evidence type="ECO:0000256" key="4">
    <source>
        <dbReference type="ARBA" id="ARBA00023187"/>
    </source>
</evidence>
<accession>A0A1J4KJ79</accession>
<dbReference type="Pfam" id="PF23241">
    <property type="entry name" value="HAT_PRP39_C"/>
    <property type="match status" value="1"/>
</dbReference>
<comment type="subcellular location">
    <subcellularLocation>
        <location evidence="1">Nucleus</location>
    </subcellularLocation>
</comment>
<evidence type="ECO:0000256" key="1">
    <source>
        <dbReference type="ARBA" id="ARBA00004123"/>
    </source>
</evidence>
<keyword evidence="4" id="KW-0508">mRNA splicing</keyword>
<dbReference type="SUPFAM" id="SSF48452">
    <property type="entry name" value="TPR-like"/>
    <property type="match status" value="1"/>
</dbReference>
<evidence type="ECO:0000313" key="8">
    <source>
        <dbReference type="Proteomes" id="UP000179807"/>
    </source>
</evidence>
<evidence type="ECO:0000256" key="2">
    <source>
        <dbReference type="ARBA" id="ARBA00022664"/>
    </source>
</evidence>
<dbReference type="EMBL" id="MLAK01000596">
    <property type="protein sequence ID" value="OHT10992.1"/>
    <property type="molecule type" value="Genomic_DNA"/>
</dbReference>
<evidence type="ECO:0000256" key="5">
    <source>
        <dbReference type="ARBA" id="ARBA00023242"/>
    </source>
</evidence>
<gene>
    <name evidence="7" type="ORF">TRFO_19475</name>
</gene>
<sequence length="550" mass="64689">MSTANLWNLVEKDPYNHYFWTELVTVAEKSKSFEGIVRVYSGFLDRFPLLHVYWNKWALIVYQNNTNNSLRESVEIFEKAVAPGVLEDSVEMWQCYCEFITKYSFDLTDDEVRSTLERAISIVGNDYQSDSIWSIYIHWEDEHQRYDNVSALYARVLSRPIRNLDVFFQNFTEHSQSHSIERAASAQEKSLIDDQLNQEADNDVTLKADDLDRRMQELIYEKRREVYYETLQLLSQRHFFEVKIRRTYFHFTRPNPSQIANWYEYLNYEESQGDIKRIKHLYERCLIPCNMCPDIWIKYANFLINSQEAQPNEAFQLLERANKGIVSREPEFQRLYGLFIEATQGEEQASVIYSKLQDVPSATAKIAVASFYLRCGTSHNNIEEMCKKAVDLLSAYLNETNDPRELTIVTAALAQLAPLTEGHVENLSQKCLQFPLALSLCVKYFVDNERFDLAKRIFEDFLTSPNSKMSLEDKIHVFPVYIDFLRKNGQLPDIRVAERQFLATQRDLRLQKIEERREQCKDTSNLSEVMDRWILYLQETEKLRQGSANA</sequence>
<dbReference type="GO" id="GO:0000243">
    <property type="term" value="C:commitment complex"/>
    <property type="evidence" value="ECO:0007669"/>
    <property type="project" value="TreeGrafter"/>
</dbReference>
<dbReference type="GO" id="GO:0071004">
    <property type="term" value="C:U2-type prespliceosome"/>
    <property type="evidence" value="ECO:0007669"/>
    <property type="project" value="TreeGrafter"/>
</dbReference>
<dbReference type="InterPro" id="IPR059164">
    <property type="entry name" value="HAT_PRP39_C"/>
</dbReference>
<dbReference type="Pfam" id="PF23240">
    <property type="entry name" value="HAT_PRP39_N"/>
    <property type="match status" value="1"/>
</dbReference>
<comment type="similarity">
    <text evidence="6">Belongs to the PRP39 family.</text>
</comment>
<dbReference type="RefSeq" id="XP_068364128.1">
    <property type="nucleotide sequence ID" value="XM_068500811.1"/>
</dbReference>
<reference evidence="7" key="1">
    <citation type="submission" date="2016-10" db="EMBL/GenBank/DDBJ databases">
        <authorList>
            <person name="Benchimol M."/>
            <person name="Almeida L.G."/>
            <person name="Vasconcelos A.T."/>
            <person name="Perreira-Neves A."/>
            <person name="Rosa I.A."/>
            <person name="Tasca T."/>
            <person name="Bogo M.R."/>
            <person name="de Souza W."/>
        </authorList>
    </citation>
    <scope>NUCLEOTIDE SEQUENCE [LARGE SCALE GENOMIC DNA]</scope>
    <source>
        <strain evidence="7">K</strain>
    </source>
</reference>
<dbReference type="GeneID" id="94835515"/>
<keyword evidence="8" id="KW-1185">Reference proteome</keyword>
<dbReference type="AlphaFoldDB" id="A0A1J4KJ79"/>
<dbReference type="GO" id="GO:0005685">
    <property type="term" value="C:U1 snRNP"/>
    <property type="evidence" value="ECO:0007669"/>
    <property type="project" value="TreeGrafter"/>
</dbReference>
<evidence type="ECO:0000256" key="6">
    <source>
        <dbReference type="ARBA" id="ARBA00038019"/>
    </source>
</evidence>